<keyword evidence="4" id="KW-0288">FMN</keyword>
<reference evidence="7 8" key="1">
    <citation type="submission" date="2018-04" db="EMBL/GenBank/DDBJ databases">
        <title>Genomic Encyclopedia of Archaeal and Bacterial Type Strains, Phase II (KMG-II): from individual species to whole genera.</title>
        <authorList>
            <person name="Goeker M."/>
        </authorList>
    </citation>
    <scope>NUCLEOTIDE SEQUENCE [LARGE SCALE GENOMIC DNA]</scope>
    <source>
        <strain evidence="7 8">DSM 23382</strain>
    </source>
</reference>
<evidence type="ECO:0000313" key="8">
    <source>
        <dbReference type="Proteomes" id="UP000244081"/>
    </source>
</evidence>
<dbReference type="AlphaFoldDB" id="A0A2T5V4N7"/>
<organism evidence="7 8">
    <name type="scientific">Breoghania corrubedonensis</name>
    <dbReference type="NCBI Taxonomy" id="665038"/>
    <lineage>
        <taxon>Bacteria</taxon>
        <taxon>Pseudomonadati</taxon>
        <taxon>Pseudomonadota</taxon>
        <taxon>Alphaproteobacteria</taxon>
        <taxon>Hyphomicrobiales</taxon>
        <taxon>Stappiaceae</taxon>
        <taxon>Breoghania</taxon>
    </lineage>
</organism>
<dbReference type="InterPro" id="IPR029479">
    <property type="entry name" value="Nitroreductase"/>
</dbReference>
<name>A0A2T5V4N7_9HYPH</name>
<accession>A0A2T5V4N7</accession>
<dbReference type="SUPFAM" id="SSF55469">
    <property type="entry name" value="FMN-dependent nitroreductase-like"/>
    <property type="match status" value="1"/>
</dbReference>
<dbReference type="EMBL" id="QAYG01000009">
    <property type="protein sequence ID" value="PTW58709.1"/>
    <property type="molecule type" value="Genomic_DNA"/>
</dbReference>
<dbReference type="Gene3D" id="3.40.109.10">
    <property type="entry name" value="NADH Oxidase"/>
    <property type="match status" value="1"/>
</dbReference>
<dbReference type="CDD" id="cd02136">
    <property type="entry name" value="PnbA_NfnB-like"/>
    <property type="match status" value="1"/>
</dbReference>
<sequence length="231" mass="25183">MTSPDNPLFSLMESRHSCRTFLEEPVPGDVVERILTTARAAPSSANLQPGRFHVLTGAPLCVFCEDLAGHVQAEPPEPLEYSYLPEPMPAHLKERQRAAGYSLYRALGIERRDIAARKAQFAANYRFFDAPVGIIVSIRRDMGAGCFMDLGMSIMALMLAAQSLGYASCGIGAFSNYGRFVHRRLGLVDEELVVCGIALGRGDGAAPVNGFRTERAPLADYAVFHGFDGER</sequence>
<comment type="caution">
    <text evidence="7">The sequence shown here is derived from an EMBL/GenBank/DDBJ whole genome shotgun (WGS) entry which is preliminary data.</text>
</comment>
<dbReference type="InterPro" id="IPR000415">
    <property type="entry name" value="Nitroreductase-like"/>
</dbReference>
<dbReference type="RefSeq" id="WP_210203599.1">
    <property type="nucleotide sequence ID" value="NZ_QAYG01000009.1"/>
</dbReference>
<dbReference type="Pfam" id="PF00881">
    <property type="entry name" value="Nitroreductase"/>
    <property type="match status" value="1"/>
</dbReference>
<keyword evidence="8" id="KW-1185">Reference proteome</keyword>
<evidence type="ECO:0000256" key="2">
    <source>
        <dbReference type="ARBA" id="ARBA00007118"/>
    </source>
</evidence>
<gene>
    <name evidence="7" type="ORF">C8N35_10910</name>
</gene>
<feature type="domain" description="Nitroreductase" evidence="6">
    <location>
        <begin position="13"/>
        <end position="201"/>
    </location>
</feature>
<evidence type="ECO:0000256" key="3">
    <source>
        <dbReference type="ARBA" id="ARBA00022630"/>
    </source>
</evidence>
<evidence type="ECO:0000259" key="6">
    <source>
        <dbReference type="Pfam" id="PF00881"/>
    </source>
</evidence>
<evidence type="ECO:0000256" key="4">
    <source>
        <dbReference type="ARBA" id="ARBA00022643"/>
    </source>
</evidence>
<dbReference type="PANTHER" id="PTHR43673:SF2">
    <property type="entry name" value="NITROREDUCTASE"/>
    <property type="match status" value="1"/>
</dbReference>
<evidence type="ECO:0000256" key="5">
    <source>
        <dbReference type="ARBA" id="ARBA00023002"/>
    </source>
</evidence>
<proteinExistence type="inferred from homology"/>
<comment type="similarity">
    <text evidence="2">Belongs to the nitroreductase family.</text>
</comment>
<keyword evidence="5" id="KW-0560">Oxidoreductase</keyword>
<dbReference type="Proteomes" id="UP000244081">
    <property type="component" value="Unassembled WGS sequence"/>
</dbReference>
<keyword evidence="3" id="KW-0285">Flavoprotein</keyword>
<protein>
    <submittedName>
        <fullName evidence="7">Nitroreductase</fullName>
    </submittedName>
</protein>
<dbReference type="PANTHER" id="PTHR43673">
    <property type="entry name" value="NAD(P)H NITROREDUCTASE YDGI-RELATED"/>
    <property type="match status" value="1"/>
</dbReference>
<evidence type="ECO:0000256" key="1">
    <source>
        <dbReference type="ARBA" id="ARBA00001917"/>
    </source>
</evidence>
<comment type="cofactor">
    <cofactor evidence="1">
        <name>FMN</name>
        <dbReference type="ChEBI" id="CHEBI:58210"/>
    </cofactor>
</comment>
<evidence type="ECO:0000313" key="7">
    <source>
        <dbReference type="EMBL" id="PTW58709.1"/>
    </source>
</evidence>
<dbReference type="GO" id="GO:0016491">
    <property type="term" value="F:oxidoreductase activity"/>
    <property type="evidence" value="ECO:0007669"/>
    <property type="project" value="UniProtKB-KW"/>
</dbReference>